<dbReference type="Gene3D" id="3.40.50.1820">
    <property type="entry name" value="alpha/beta hydrolase"/>
    <property type="match status" value="1"/>
</dbReference>
<dbReference type="AlphaFoldDB" id="A0A9X4LZJ7"/>
<proteinExistence type="predicted"/>
<dbReference type="InterPro" id="IPR029058">
    <property type="entry name" value="AB_hydrolase_fold"/>
</dbReference>
<dbReference type="PANTHER" id="PTHR43433:SF5">
    <property type="entry name" value="AB HYDROLASE-1 DOMAIN-CONTAINING PROTEIN"/>
    <property type="match status" value="1"/>
</dbReference>
<dbReference type="RefSeq" id="WP_332519979.1">
    <property type="nucleotide sequence ID" value="NZ_JANRHA010000007.1"/>
</dbReference>
<sequence>MPTFDTRDHVRLAYEDYGTGSPIVFVASWVLSADMWEYQVPHLVEQGYRCILMDRRGHGRSDRPAAGYDIDSLADDLAELIALLDLRDVTLVGHSAGGNEVARYLSRHGEDRVARVAFISSTLPYLELTDDNPEGVPEAACEVLVDAMRVDRPKWFADRAQGFFATHLGNTVSPALIDLTMRQCLSAAPWATIAFWRAAFHNDGRPDLRRITVPVLILHGAADQSTPAELTGRRTAKLVPHAVYKEYPTGGHGMYITHAAQLNADLVEFVKG</sequence>
<dbReference type="SUPFAM" id="SSF53474">
    <property type="entry name" value="alpha/beta-Hydrolases"/>
    <property type="match status" value="1"/>
</dbReference>
<accession>A0A9X4LZJ7</accession>
<keyword evidence="2" id="KW-0378">Hydrolase</keyword>
<dbReference type="InterPro" id="IPR050471">
    <property type="entry name" value="AB_hydrolase"/>
</dbReference>
<protein>
    <submittedName>
        <fullName evidence="2">Alpha/beta hydrolase</fullName>
    </submittedName>
</protein>
<dbReference type="InterPro" id="IPR000073">
    <property type="entry name" value="AB_hydrolase_1"/>
</dbReference>
<keyword evidence="3" id="KW-1185">Reference proteome</keyword>
<name>A0A9X4LZJ7_9ACTN</name>
<dbReference type="Proteomes" id="UP001152755">
    <property type="component" value="Unassembled WGS sequence"/>
</dbReference>
<feature type="domain" description="AB hydrolase-1" evidence="1">
    <location>
        <begin position="22"/>
        <end position="259"/>
    </location>
</feature>
<reference evidence="2" key="1">
    <citation type="submission" date="2022-08" db="EMBL/GenBank/DDBJ databases">
        <title>Genome analysis of Corynebacteriales strain.</title>
        <authorList>
            <person name="Lee S.D."/>
        </authorList>
    </citation>
    <scope>NUCLEOTIDE SEQUENCE</scope>
    <source>
        <strain evidence="2">D3-21</strain>
    </source>
</reference>
<organism evidence="2 3">
    <name type="scientific">Speluncibacter jeojiensis</name>
    <dbReference type="NCBI Taxonomy" id="2710754"/>
    <lineage>
        <taxon>Bacteria</taxon>
        <taxon>Bacillati</taxon>
        <taxon>Actinomycetota</taxon>
        <taxon>Actinomycetes</taxon>
        <taxon>Mycobacteriales</taxon>
        <taxon>Speluncibacteraceae</taxon>
        <taxon>Speluncibacter</taxon>
    </lineage>
</organism>
<gene>
    <name evidence="2" type="ORF">NVS88_12000</name>
</gene>
<dbReference type="EMBL" id="JANRHA010000007">
    <property type="protein sequence ID" value="MDG3015270.1"/>
    <property type="molecule type" value="Genomic_DNA"/>
</dbReference>
<evidence type="ECO:0000259" key="1">
    <source>
        <dbReference type="Pfam" id="PF00561"/>
    </source>
</evidence>
<dbReference type="Pfam" id="PF00561">
    <property type="entry name" value="Abhydrolase_1"/>
    <property type="match status" value="1"/>
</dbReference>
<dbReference type="PANTHER" id="PTHR43433">
    <property type="entry name" value="HYDROLASE, ALPHA/BETA FOLD FAMILY PROTEIN"/>
    <property type="match status" value="1"/>
</dbReference>
<dbReference type="GO" id="GO:0016787">
    <property type="term" value="F:hydrolase activity"/>
    <property type="evidence" value="ECO:0007669"/>
    <property type="project" value="UniProtKB-KW"/>
</dbReference>
<dbReference type="PRINTS" id="PR00111">
    <property type="entry name" value="ABHYDROLASE"/>
</dbReference>
<evidence type="ECO:0000313" key="2">
    <source>
        <dbReference type="EMBL" id="MDG3015270.1"/>
    </source>
</evidence>
<comment type="caution">
    <text evidence="2">The sequence shown here is derived from an EMBL/GenBank/DDBJ whole genome shotgun (WGS) entry which is preliminary data.</text>
</comment>
<evidence type="ECO:0000313" key="3">
    <source>
        <dbReference type="Proteomes" id="UP001152755"/>
    </source>
</evidence>